<organism evidence="2 3">
    <name type="scientific">Solanum tuberosum</name>
    <name type="common">Potato</name>
    <dbReference type="NCBI Taxonomy" id="4113"/>
    <lineage>
        <taxon>Eukaryota</taxon>
        <taxon>Viridiplantae</taxon>
        <taxon>Streptophyta</taxon>
        <taxon>Embryophyta</taxon>
        <taxon>Tracheophyta</taxon>
        <taxon>Spermatophyta</taxon>
        <taxon>Magnoliopsida</taxon>
        <taxon>eudicotyledons</taxon>
        <taxon>Gunneridae</taxon>
        <taxon>Pentapetalae</taxon>
        <taxon>asterids</taxon>
        <taxon>lamiids</taxon>
        <taxon>Solanales</taxon>
        <taxon>Solanaceae</taxon>
        <taxon>Solanoideae</taxon>
        <taxon>Solaneae</taxon>
        <taxon>Solanum</taxon>
    </lineage>
</organism>
<dbReference type="PANTHER" id="PTHR37610">
    <property type="entry name" value="CCHC-TYPE DOMAIN-CONTAINING PROTEIN"/>
    <property type="match status" value="1"/>
</dbReference>
<protein>
    <recommendedName>
        <fullName evidence="1">Retrotransposon Copia-like N-terminal domain-containing protein</fullName>
    </recommendedName>
</protein>
<evidence type="ECO:0000259" key="1">
    <source>
        <dbReference type="Pfam" id="PF14244"/>
    </source>
</evidence>
<feature type="domain" description="Retrotransposon Copia-like N-terminal" evidence="1">
    <location>
        <begin position="33"/>
        <end position="74"/>
    </location>
</feature>
<evidence type="ECO:0000313" key="3">
    <source>
        <dbReference type="Proteomes" id="UP000826656"/>
    </source>
</evidence>
<evidence type="ECO:0000313" key="2">
    <source>
        <dbReference type="EMBL" id="KAH0754372.1"/>
    </source>
</evidence>
<name>A0ABQ7UT97_SOLTU</name>
<sequence length="74" mass="7820">MADELNSATDPAIGSGSGSVQLIDYHHPLYLSASDGPGSLPVGIQLVGMENYMLWTRAMKNALIGRNKLGFVDG</sequence>
<proteinExistence type="predicted"/>
<dbReference type="Pfam" id="PF14244">
    <property type="entry name" value="Retrotran_gag_3"/>
    <property type="match status" value="1"/>
</dbReference>
<dbReference type="InterPro" id="IPR029472">
    <property type="entry name" value="Copia-like_N"/>
</dbReference>
<reference evidence="2 3" key="1">
    <citation type="journal article" date="2021" name="bioRxiv">
        <title>Chromosome-scale and haplotype-resolved genome assembly of a tetraploid potato cultivar.</title>
        <authorList>
            <person name="Sun H."/>
            <person name="Jiao W.-B."/>
            <person name="Krause K."/>
            <person name="Campoy J.A."/>
            <person name="Goel M."/>
            <person name="Folz-Donahue K."/>
            <person name="Kukat C."/>
            <person name="Huettel B."/>
            <person name="Schneeberger K."/>
        </authorList>
    </citation>
    <scope>NUCLEOTIDE SEQUENCE [LARGE SCALE GENOMIC DNA]</scope>
    <source>
        <strain evidence="2">SolTubOtavaFocal</strain>
        <tissue evidence="2">Leaves</tissue>
    </source>
</reference>
<keyword evidence="3" id="KW-1185">Reference proteome</keyword>
<accession>A0ABQ7UT97</accession>
<comment type="caution">
    <text evidence="2">The sequence shown here is derived from an EMBL/GenBank/DDBJ whole genome shotgun (WGS) entry which is preliminary data.</text>
</comment>
<gene>
    <name evidence="2" type="ORF">KY290_024642</name>
</gene>
<dbReference type="PANTHER" id="PTHR37610:SF86">
    <property type="entry name" value="RETROTRANSPOSON COPIA-LIKE N-TERMINAL DOMAIN-CONTAINING PROTEIN"/>
    <property type="match status" value="1"/>
</dbReference>
<dbReference type="Proteomes" id="UP000826656">
    <property type="component" value="Unassembled WGS sequence"/>
</dbReference>
<dbReference type="EMBL" id="JAIVGD010000018">
    <property type="protein sequence ID" value="KAH0754372.1"/>
    <property type="molecule type" value="Genomic_DNA"/>
</dbReference>